<reference evidence="1" key="1">
    <citation type="submission" date="2021-01" db="EMBL/GenBank/DDBJ databases">
        <authorList>
            <person name="Corre E."/>
            <person name="Pelletier E."/>
            <person name="Niang G."/>
            <person name="Scheremetjew M."/>
            <person name="Finn R."/>
            <person name="Kale V."/>
            <person name="Holt S."/>
            <person name="Cochrane G."/>
            <person name="Meng A."/>
            <person name="Brown T."/>
            <person name="Cohen L."/>
        </authorList>
    </citation>
    <scope>NUCLEOTIDE SEQUENCE</scope>
    <source>
        <strain evidence="1">SAG4.97</strain>
    </source>
</reference>
<proteinExistence type="predicted"/>
<organism evidence="1">
    <name type="scientific">Cyanoptyche gloeocystis</name>
    <dbReference type="NCBI Taxonomy" id="77922"/>
    <lineage>
        <taxon>Eukaryota</taxon>
        <taxon>Glaucocystophyceae</taxon>
        <taxon>Glaucocystophyceae incertae sedis</taxon>
        <taxon>Cyanoptyche</taxon>
    </lineage>
</organism>
<protein>
    <submittedName>
        <fullName evidence="1">Uncharacterized protein</fullName>
    </submittedName>
</protein>
<dbReference type="AlphaFoldDB" id="A0A7S2JQP9"/>
<name>A0A7S2JQP9_9EUKA</name>
<gene>
    <name evidence="1" type="ORF">CGLO1086_LOCUS1229</name>
</gene>
<sequence>MHIAKTVISMAQAARTHAEQNQERIQHLNAHSSKRVHVHLQRNIHMTRAQRQETQPKGRSTALQVHCVGHSRRTVATMTFAVSFLPEHQSQAGLTIVDAYQDCQVMPSGAELRTVAWVSLPLPGSRALLDQTAL</sequence>
<dbReference type="EMBL" id="HBGX01002788">
    <property type="protein sequence ID" value="CAD9553687.1"/>
    <property type="molecule type" value="Transcribed_RNA"/>
</dbReference>
<evidence type="ECO:0000313" key="1">
    <source>
        <dbReference type="EMBL" id="CAD9553687.1"/>
    </source>
</evidence>
<accession>A0A7S2JQP9</accession>